<sequence length="90" mass="9629">VNLGEEEDVIAIPKDALLDSYVFVVNDSTAERRDVVVGLVGDKTVEIVTGIAEGENVVVIGQQRLAGGEKVNPIRRELISNEARSIPGSE</sequence>
<organism evidence="2 3">
    <name type="scientific">candidate division WOR_3 bacterium SM23_60</name>
    <dbReference type="NCBI Taxonomy" id="1703780"/>
    <lineage>
        <taxon>Bacteria</taxon>
        <taxon>Bacteria division WOR-3</taxon>
    </lineage>
</organism>
<reference evidence="2 3" key="1">
    <citation type="journal article" date="2015" name="Microbiome">
        <title>Genomic resolution of linkages in carbon, nitrogen, and sulfur cycling among widespread estuary sediment bacteria.</title>
        <authorList>
            <person name="Baker B.J."/>
            <person name="Lazar C.S."/>
            <person name="Teske A.P."/>
            <person name="Dick G.J."/>
        </authorList>
    </citation>
    <scope>NUCLEOTIDE SEQUENCE [LARGE SCALE GENOMIC DNA]</scope>
    <source>
        <strain evidence="2">SM23_60</strain>
    </source>
</reference>
<dbReference type="EMBL" id="LJUO01000232">
    <property type="protein sequence ID" value="KPK67245.1"/>
    <property type="molecule type" value="Genomic_DNA"/>
</dbReference>
<dbReference type="GO" id="GO:1990281">
    <property type="term" value="C:efflux pump complex"/>
    <property type="evidence" value="ECO:0007669"/>
    <property type="project" value="TreeGrafter"/>
</dbReference>
<comment type="caution">
    <text evidence="2">The sequence shown here is derived from an EMBL/GenBank/DDBJ whole genome shotgun (WGS) entry which is preliminary data.</text>
</comment>
<dbReference type="GO" id="GO:0015562">
    <property type="term" value="F:efflux transmembrane transporter activity"/>
    <property type="evidence" value="ECO:0007669"/>
    <property type="project" value="TreeGrafter"/>
</dbReference>
<dbReference type="Pfam" id="PF25989">
    <property type="entry name" value="YknX_C"/>
    <property type="match status" value="1"/>
</dbReference>
<name>A0A0S8G5S2_UNCW3</name>
<protein>
    <recommendedName>
        <fullName evidence="1">YknX-like C-terminal permuted SH3-like domain-containing protein</fullName>
    </recommendedName>
</protein>
<dbReference type="Gene3D" id="2.40.420.20">
    <property type="match status" value="1"/>
</dbReference>
<dbReference type="Proteomes" id="UP000051096">
    <property type="component" value="Unassembled WGS sequence"/>
</dbReference>
<evidence type="ECO:0000313" key="3">
    <source>
        <dbReference type="Proteomes" id="UP000051096"/>
    </source>
</evidence>
<feature type="domain" description="YknX-like C-terminal permuted SH3-like" evidence="1">
    <location>
        <begin position="10"/>
        <end position="72"/>
    </location>
</feature>
<dbReference type="InterPro" id="IPR058637">
    <property type="entry name" value="YknX-like_C"/>
</dbReference>
<dbReference type="AlphaFoldDB" id="A0A0S8G5S2"/>
<dbReference type="PANTHER" id="PTHR30469">
    <property type="entry name" value="MULTIDRUG RESISTANCE PROTEIN MDTA"/>
    <property type="match status" value="1"/>
</dbReference>
<accession>A0A0S8G5S2</accession>
<evidence type="ECO:0000313" key="2">
    <source>
        <dbReference type="EMBL" id="KPK67245.1"/>
    </source>
</evidence>
<evidence type="ECO:0000259" key="1">
    <source>
        <dbReference type="Pfam" id="PF25989"/>
    </source>
</evidence>
<proteinExistence type="predicted"/>
<feature type="non-terminal residue" evidence="2">
    <location>
        <position position="1"/>
    </location>
</feature>
<gene>
    <name evidence="2" type="ORF">AMJ87_13640</name>
</gene>